<name>A0A923H7M1_9FLAO</name>
<evidence type="ECO:0000313" key="3">
    <source>
        <dbReference type="Proteomes" id="UP000656244"/>
    </source>
</evidence>
<reference evidence="2" key="1">
    <citation type="submission" date="2020-08" db="EMBL/GenBank/DDBJ databases">
        <title>Hyunsoonleella sp. strain SJ7 genome sequencing and assembly.</title>
        <authorList>
            <person name="Kim I."/>
        </authorList>
    </citation>
    <scope>NUCLEOTIDE SEQUENCE</scope>
    <source>
        <strain evidence="2">SJ7</strain>
    </source>
</reference>
<dbReference type="AlphaFoldDB" id="A0A923H7M1"/>
<keyword evidence="1" id="KW-0732">Signal</keyword>
<dbReference type="Proteomes" id="UP000656244">
    <property type="component" value="Unassembled WGS sequence"/>
</dbReference>
<dbReference type="PROSITE" id="PS51257">
    <property type="entry name" value="PROKAR_LIPOPROTEIN"/>
    <property type="match status" value="1"/>
</dbReference>
<accession>A0A923H7M1</accession>
<feature type="chain" id="PRO_5037778892" description="Lipoprotein" evidence="1">
    <location>
        <begin position="18"/>
        <end position="289"/>
    </location>
</feature>
<keyword evidence="3" id="KW-1185">Reference proteome</keyword>
<dbReference type="EMBL" id="JACNMF010000002">
    <property type="protein sequence ID" value="MBC3758176.1"/>
    <property type="molecule type" value="Genomic_DNA"/>
</dbReference>
<feature type="signal peptide" evidence="1">
    <location>
        <begin position="1"/>
        <end position="17"/>
    </location>
</feature>
<dbReference type="RefSeq" id="WP_186560682.1">
    <property type="nucleotide sequence ID" value="NZ_JACNMF010000002.1"/>
</dbReference>
<evidence type="ECO:0000313" key="2">
    <source>
        <dbReference type="EMBL" id="MBC3758176.1"/>
    </source>
</evidence>
<organism evidence="2 3">
    <name type="scientific">Hyunsoonleella aquatilis</name>
    <dbReference type="NCBI Taxonomy" id="2762758"/>
    <lineage>
        <taxon>Bacteria</taxon>
        <taxon>Pseudomonadati</taxon>
        <taxon>Bacteroidota</taxon>
        <taxon>Flavobacteriia</taxon>
        <taxon>Flavobacteriales</taxon>
        <taxon>Flavobacteriaceae</taxon>
    </lineage>
</organism>
<evidence type="ECO:0008006" key="4">
    <source>
        <dbReference type="Google" id="ProtNLM"/>
    </source>
</evidence>
<evidence type="ECO:0000256" key="1">
    <source>
        <dbReference type="SAM" id="SignalP"/>
    </source>
</evidence>
<proteinExistence type="predicted"/>
<protein>
    <recommendedName>
        <fullName evidence="4">Lipoprotein</fullName>
    </recommendedName>
</protein>
<sequence length="289" mass="31384">MRKILSLTILVSLFFVACNTEETPQDDLNTSAELAVDAEVIIEETEAVLDNVVLYSESAFGVNASSTSKSTTSKGERTDKRGKSGFFRECADITVEETDTTITTTIVFTGECEDKDGNSITGTITKVREKADGSRTRTVTFTDVTINGRVVNGTKQYVFTEENENGNPEMSGSVDITVETEAGTATKVGNRTVEITAGGDTYFWFDDEKTITGSSTYTNAEAKTFTVEITTPLVKPAECRYIASGVKEYTRAEGTTIIDYGDGTCDNVATKTAPDGTITEITLRKRRKK</sequence>
<gene>
    <name evidence="2" type="ORF">H7U19_07165</name>
</gene>
<comment type="caution">
    <text evidence="2">The sequence shown here is derived from an EMBL/GenBank/DDBJ whole genome shotgun (WGS) entry which is preliminary data.</text>
</comment>